<organism evidence="1">
    <name type="scientific">Rhizophora mucronata</name>
    <name type="common">Asiatic mangrove</name>
    <dbReference type="NCBI Taxonomy" id="61149"/>
    <lineage>
        <taxon>Eukaryota</taxon>
        <taxon>Viridiplantae</taxon>
        <taxon>Streptophyta</taxon>
        <taxon>Embryophyta</taxon>
        <taxon>Tracheophyta</taxon>
        <taxon>Spermatophyta</taxon>
        <taxon>Magnoliopsida</taxon>
        <taxon>eudicotyledons</taxon>
        <taxon>Gunneridae</taxon>
        <taxon>Pentapetalae</taxon>
        <taxon>rosids</taxon>
        <taxon>fabids</taxon>
        <taxon>Malpighiales</taxon>
        <taxon>Rhizophoraceae</taxon>
        <taxon>Rhizophora</taxon>
    </lineage>
</organism>
<dbReference type="AlphaFoldDB" id="A0A2P2K7I9"/>
<sequence>MATDVILSKGPLRYVCLWML</sequence>
<evidence type="ECO:0000313" key="1">
    <source>
        <dbReference type="EMBL" id="MBX01686.1"/>
    </source>
</evidence>
<protein>
    <submittedName>
        <fullName evidence="1">Uncharacterized protein</fullName>
    </submittedName>
</protein>
<reference evidence="1" key="1">
    <citation type="submission" date="2018-02" db="EMBL/GenBank/DDBJ databases">
        <title>Rhizophora mucronata_Transcriptome.</title>
        <authorList>
            <person name="Meera S.P."/>
            <person name="Sreeshan A."/>
            <person name="Augustine A."/>
        </authorList>
    </citation>
    <scope>NUCLEOTIDE SEQUENCE</scope>
    <source>
        <tissue evidence="1">Leaf</tissue>
    </source>
</reference>
<name>A0A2P2K7I9_RHIMU</name>
<accession>A0A2P2K7I9</accession>
<dbReference type="EMBL" id="GGEC01021202">
    <property type="protein sequence ID" value="MBX01686.1"/>
    <property type="molecule type" value="Transcribed_RNA"/>
</dbReference>
<proteinExistence type="predicted"/>